<name>A0A2K3NUJ6_TRIPR</name>
<reference evidence="2 3" key="1">
    <citation type="journal article" date="2014" name="Am. J. Bot.">
        <title>Genome assembly and annotation for red clover (Trifolium pratense; Fabaceae).</title>
        <authorList>
            <person name="Istvanek J."/>
            <person name="Jaros M."/>
            <person name="Krenek A."/>
            <person name="Repkova J."/>
        </authorList>
    </citation>
    <scope>NUCLEOTIDE SEQUENCE [LARGE SCALE GENOMIC DNA]</scope>
    <source>
        <strain evidence="3">cv. Tatra</strain>
        <tissue evidence="2">Young leaves</tissue>
    </source>
</reference>
<dbReference type="Proteomes" id="UP000236291">
    <property type="component" value="Unassembled WGS sequence"/>
</dbReference>
<sequence>MRERVVERDSQRQAQLDLLVVEEDQDKEEQEDEEMQEAQPELEEECQNRDLIQLTINGNRLYITYWEVFSTNEQWRE</sequence>
<proteinExistence type="predicted"/>
<feature type="region of interest" description="Disordered" evidence="1">
    <location>
        <begin position="17"/>
        <end position="45"/>
    </location>
</feature>
<feature type="compositionally biased region" description="Acidic residues" evidence="1">
    <location>
        <begin position="20"/>
        <end position="45"/>
    </location>
</feature>
<accession>A0A2K3NUJ6</accession>
<evidence type="ECO:0000313" key="2">
    <source>
        <dbReference type="EMBL" id="PNY06710.1"/>
    </source>
</evidence>
<reference evidence="2 3" key="2">
    <citation type="journal article" date="2017" name="Front. Plant Sci.">
        <title>Gene Classification and Mining of Molecular Markers Useful in Red Clover (Trifolium pratense) Breeding.</title>
        <authorList>
            <person name="Istvanek J."/>
            <person name="Dluhosova J."/>
            <person name="Dluhos P."/>
            <person name="Patkova L."/>
            <person name="Nedelnik J."/>
            <person name="Repkova J."/>
        </authorList>
    </citation>
    <scope>NUCLEOTIDE SEQUENCE [LARGE SCALE GENOMIC DNA]</scope>
    <source>
        <strain evidence="3">cv. Tatra</strain>
        <tissue evidence="2">Young leaves</tissue>
    </source>
</reference>
<organism evidence="2 3">
    <name type="scientific">Trifolium pratense</name>
    <name type="common">Red clover</name>
    <dbReference type="NCBI Taxonomy" id="57577"/>
    <lineage>
        <taxon>Eukaryota</taxon>
        <taxon>Viridiplantae</taxon>
        <taxon>Streptophyta</taxon>
        <taxon>Embryophyta</taxon>
        <taxon>Tracheophyta</taxon>
        <taxon>Spermatophyta</taxon>
        <taxon>Magnoliopsida</taxon>
        <taxon>eudicotyledons</taxon>
        <taxon>Gunneridae</taxon>
        <taxon>Pentapetalae</taxon>
        <taxon>rosids</taxon>
        <taxon>fabids</taxon>
        <taxon>Fabales</taxon>
        <taxon>Fabaceae</taxon>
        <taxon>Papilionoideae</taxon>
        <taxon>50 kb inversion clade</taxon>
        <taxon>NPAAA clade</taxon>
        <taxon>Hologalegina</taxon>
        <taxon>IRL clade</taxon>
        <taxon>Trifolieae</taxon>
        <taxon>Trifolium</taxon>
    </lineage>
</organism>
<dbReference type="AlphaFoldDB" id="A0A2K3NUJ6"/>
<evidence type="ECO:0000256" key="1">
    <source>
        <dbReference type="SAM" id="MobiDB-lite"/>
    </source>
</evidence>
<comment type="caution">
    <text evidence="2">The sequence shown here is derived from an EMBL/GenBank/DDBJ whole genome shotgun (WGS) entry which is preliminary data.</text>
</comment>
<protein>
    <submittedName>
        <fullName evidence="2">Uncharacterized protein</fullName>
    </submittedName>
</protein>
<gene>
    <name evidence="2" type="ORF">L195_g003186</name>
</gene>
<evidence type="ECO:0000313" key="3">
    <source>
        <dbReference type="Proteomes" id="UP000236291"/>
    </source>
</evidence>
<dbReference type="EMBL" id="ASHM01001458">
    <property type="protein sequence ID" value="PNY06710.1"/>
    <property type="molecule type" value="Genomic_DNA"/>
</dbReference>